<evidence type="ECO:0000256" key="5">
    <source>
        <dbReference type="SAM" id="MobiDB-lite"/>
    </source>
</evidence>
<comment type="caution">
    <text evidence="8">The sequence shown here is derived from an EMBL/GenBank/DDBJ whole genome shotgun (WGS) entry which is preliminary data.</text>
</comment>
<dbReference type="PROSITE" id="PS50006">
    <property type="entry name" value="FHA_DOMAIN"/>
    <property type="match status" value="1"/>
</dbReference>
<dbReference type="Gene3D" id="2.60.200.20">
    <property type="match status" value="1"/>
</dbReference>
<evidence type="ECO:0000256" key="1">
    <source>
        <dbReference type="ARBA" id="ARBA00022741"/>
    </source>
</evidence>
<dbReference type="SMART" id="SM00240">
    <property type="entry name" value="FHA"/>
    <property type="match status" value="1"/>
</dbReference>
<evidence type="ECO:0000256" key="4">
    <source>
        <dbReference type="ARBA" id="ARBA00023163"/>
    </source>
</evidence>
<keyword evidence="2" id="KW-0067">ATP-binding</keyword>
<dbReference type="RefSeq" id="WP_272093130.1">
    <property type="nucleotide sequence ID" value="NZ_JAQNDK010000001.1"/>
</dbReference>
<protein>
    <submittedName>
        <fullName evidence="8">Sigma 54-interacting transcriptional regulator</fullName>
    </submittedName>
</protein>
<dbReference type="PANTHER" id="PTHR32071">
    <property type="entry name" value="TRANSCRIPTIONAL REGULATORY PROTEIN"/>
    <property type="match status" value="1"/>
</dbReference>
<evidence type="ECO:0000259" key="6">
    <source>
        <dbReference type="PROSITE" id="PS50006"/>
    </source>
</evidence>
<proteinExistence type="predicted"/>
<dbReference type="Pfam" id="PF00158">
    <property type="entry name" value="Sigma54_activat"/>
    <property type="match status" value="1"/>
</dbReference>
<dbReference type="Gene3D" id="3.40.50.300">
    <property type="entry name" value="P-loop containing nucleotide triphosphate hydrolases"/>
    <property type="match status" value="1"/>
</dbReference>
<keyword evidence="4" id="KW-0804">Transcription</keyword>
<name>A0ABT5BQG9_9BACT</name>
<dbReference type="InterPro" id="IPR025662">
    <property type="entry name" value="Sigma_54_int_dom_ATP-bd_1"/>
</dbReference>
<dbReference type="EMBL" id="JAQNDK010000001">
    <property type="protein sequence ID" value="MDC0676396.1"/>
    <property type="molecule type" value="Genomic_DNA"/>
</dbReference>
<accession>A0ABT5BQG9</accession>
<dbReference type="Pfam" id="PF00498">
    <property type="entry name" value="FHA"/>
    <property type="match status" value="1"/>
</dbReference>
<keyword evidence="9" id="KW-1185">Reference proteome</keyword>
<dbReference type="InterPro" id="IPR058031">
    <property type="entry name" value="AAA_lid_NorR"/>
</dbReference>
<feature type="region of interest" description="Disordered" evidence="5">
    <location>
        <begin position="547"/>
        <end position="605"/>
    </location>
</feature>
<dbReference type="SMART" id="SM00382">
    <property type="entry name" value="AAA"/>
    <property type="match status" value="1"/>
</dbReference>
<feature type="domain" description="Sigma-54 factor interaction" evidence="7">
    <location>
        <begin position="298"/>
        <end position="527"/>
    </location>
</feature>
<dbReference type="Proteomes" id="UP001217485">
    <property type="component" value="Unassembled WGS sequence"/>
</dbReference>
<dbReference type="PRINTS" id="PR01590">
    <property type="entry name" value="HTHFIS"/>
</dbReference>
<dbReference type="InterPro" id="IPR002078">
    <property type="entry name" value="Sigma_54_int"/>
</dbReference>
<evidence type="ECO:0000313" key="9">
    <source>
        <dbReference type="Proteomes" id="UP001217485"/>
    </source>
</evidence>
<reference evidence="8 9" key="1">
    <citation type="submission" date="2023-01" db="EMBL/GenBank/DDBJ databases">
        <title>Minimal conservation of predation-associated metabolite biosynthetic gene clusters underscores biosynthetic potential of Myxococcota including descriptions for ten novel species: Archangium lansinium sp. nov., Myxococcus landrumus sp. nov., Nannocystis bai.</title>
        <authorList>
            <person name="Ahearne A."/>
            <person name="Stevens C."/>
            <person name="Dowd S."/>
        </authorList>
    </citation>
    <scope>NUCLEOTIDE SEQUENCE [LARGE SCALE GENOMIC DNA]</scope>
    <source>
        <strain evidence="8 9">WIWO2</strain>
    </source>
</reference>
<dbReference type="InterPro" id="IPR027417">
    <property type="entry name" value="P-loop_NTPase"/>
</dbReference>
<dbReference type="PROSITE" id="PS00675">
    <property type="entry name" value="SIGMA54_INTERACT_1"/>
    <property type="match status" value="1"/>
</dbReference>
<dbReference type="InterPro" id="IPR009057">
    <property type="entry name" value="Homeodomain-like_sf"/>
</dbReference>
<dbReference type="Pfam" id="PF02954">
    <property type="entry name" value="HTH_8"/>
    <property type="match status" value="1"/>
</dbReference>
<dbReference type="InterPro" id="IPR003593">
    <property type="entry name" value="AAA+_ATPase"/>
</dbReference>
<dbReference type="SUPFAM" id="SSF49879">
    <property type="entry name" value="SMAD/FHA domain"/>
    <property type="match status" value="1"/>
</dbReference>
<dbReference type="SUPFAM" id="SSF52540">
    <property type="entry name" value="P-loop containing nucleoside triphosphate hydrolases"/>
    <property type="match status" value="1"/>
</dbReference>
<sequence length="662" mass="70897">MATTAPLSIKTGELLQGARSEKRRVLLLVYHHDGVEMAPMNPGVGVVVGREPPADVVIRDRSISRRHARFTLVGGEVVVEDLGSRNGTRISGQRVESGVVKAGDEVLLGGIVASVHVLSGGEMPPFGLEGSDALRFALQAEIVRSRFFGRKFALVVVRSLGAQASHLRHWGLRVREALRPVDRVAFYSADTLEILLPEVTPELAEELAKAIVARREGEPVLVSGVAVSPDAATSIDKLIEVSHEASRSATPAEPVRLAPPEGALFYVAPKVDSTRPPDEAGPPGAPPESQWEADGHLLATKSPLMRSLVEVALRAARSSIPVLLRGETGTGKEVLARFIHDRSPRRGEPLICVNCGAIPALLVESTLFGHERGAFTGASQQHKGVFEAATGGTVLLDEIGELPAAAQAALLRVLETKRVTRVGATKELEVDVRVIAATHRDLDAMCDAGTFRLDLLYRLNAMTLSIPPLRARRDDIATLAAGFLAQANSANISRVQSLAPEALALLKCYSWPGNVRELRNAIERAVVIAEGEAIMARDLPERIRLAVTSPSSPPTPSRAVDVSRSSEPGVGPALSQRASEPLPSRPSEPLPSRASDPGQAAAPTVGLKTRLDQIEAELLLEALRASDWNQTEAARRLELPLRTLQHKIKVYGIKKLGYGVAR</sequence>
<feature type="region of interest" description="Disordered" evidence="5">
    <location>
        <begin position="271"/>
        <end position="291"/>
    </location>
</feature>
<dbReference type="InterPro" id="IPR025944">
    <property type="entry name" value="Sigma_54_int_dom_CS"/>
</dbReference>
<evidence type="ECO:0000313" key="8">
    <source>
        <dbReference type="EMBL" id="MDC0676396.1"/>
    </source>
</evidence>
<dbReference type="InterPro" id="IPR008984">
    <property type="entry name" value="SMAD_FHA_dom_sf"/>
</dbReference>
<dbReference type="CDD" id="cd00009">
    <property type="entry name" value="AAA"/>
    <property type="match status" value="1"/>
</dbReference>
<evidence type="ECO:0000259" key="7">
    <source>
        <dbReference type="PROSITE" id="PS50045"/>
    </source>
</evidence>
<keyword evidence="3" id="KW-0805">Transcription regulation</keyword>
<dbReference type="Gene3D" id="1.10.8.60">
    <property type="match status" value="1"/>
</dbReference>
<evidence type="ECO:0000256" key="3">
    <source>
        <dbReference type="ARBA" id="ARBA00023015"/>
    </source>
</evidence>
<dbReference type="PROSITE" id="PS50045">
    <property type="entry name" value="SIGMA54_INTERACT_4"/>
    <property type="match status" value="1"/>
</dbReference>
<dbReference type="Pfam" id="PF25601">
    <property type="entry name" value="AAA_lid_14"/>
    <property type="match status" value="1"/>
</dbReference>
<evidence type="ECO:0000256" key="2">
    <source>
        <dbReference type="ARBA" id="ARBA00022840"/>
    </source>
</evidence>
<dbReference type="CDD" id="cd00060">
    <property type="entry name" value="FHA"/>
    <property type="match status" value="1"/>
</dbReference>
<dbReference type="InterPro" id="IPR002197">
    <property type="entry name" value="HTH_Fis"/>
</dbReference>
<dbReference type="Gene3D" id="1.10.10.60">
    <property type="entry name" value="Homeodomain-like"/>
    <property type="match status" value="1"/>
</dbReference>
<gene>
    <name evidence="8" type="ORF">POL72_01495</name>
</gene>
<keyword evidence="1" id="KW-0547">Nucleotide-binding</keyword>
<dbReference type="PROSITE" id="PS00688">
    <property type="entry name" value="SIGMA54_INTERACT_3"/>
    <property type="match status" value="1"/>
</dbReference>
<organism evidence="8 9">
    <name type="scientific">Sorangium atrum</name>
    <dbReference type="NCBI Taxonomy" id="2995308"/>
    <lineage>
        <taxon>Bacteria</taxon>
        <taxon>Pseudomonadati</taxon>
        <taxon>Myxococcota</taxon>
        <taxon>Polyangia</taxon>
        <taxon>Polyangiales</taxon>
        <taxon>Polyangiaceae</taxon>
        <taxon>Sorangium</taxon>
    </lineage>
</organism>
<dbReference type="SUPFAM" id="SSF46689">
    <property type="entry name" value="Homeodomain-like"/>
    <property type="match status" value="1"/>
</dbReference>
<feature type="domain" description="FHA" evidence="6">
    <location>
        <begin position="46"/>
        <end position="95"/>
    </location>
</feature>
<dbReference type="InterPro" id="IPR000253">
    <property type="entry name" value="FHA_dom"/>
</dbReference>